<dbReference type="Proteomes" id="UP000191240">
    <property type="component" value="Unassembled WGS sequence"/>
</dbReference>
<accession>A0A1M6DJF0</accession>
<dbReference type="AlphaFoldDB" id="A0A1M6DJF0"/>
<evidence type="ECO:0000313" key="2">
    <source>
        <dbReference type="EMBL" id="SHI73312.1"/>
    </source>
</evidence>
<dbReference type="RefSeq" id="WP_052212183.1">
    <property type="nucleotide sequence ID" value="NZ_FQYW01000011.1"/>
</dbReference>
<dbReference type="OrthoDB" id="1646957at2"/>
<sequence length="108" mass="12143">MRTVSVRSAIQNSVPISNFNKGMAGKIFADVRSNGPKVVIKNNIPECVLMSPEEYISLLDELEDMRLLAMAKDRLSHTSGKTISHEEIMKKYGISQDDLDEMEDVEIE</sequence>
<gene>
    <name evidence="2" type="ORF">SAMN02745671_01513</name>
</gene>
<evidence type="ECO:0000256" key="1">
    <source>
        <dbReference type="ARBA" id="ARBA00009981"/>
    </source>
</evidence>
<protein>
    <submittedName>
        <fullName evidence="2">Antitoxin Phd_YefM, type II toxin-antitoxin system</fullName>
    </submittedName>
</protein>
<evidence type="ECO:0000313" key="3">
    <source>
        <dbReference type="Proteomes" id="UP000191240"/>
    </source>
</evidence>
<dbReference type="EMBL" id="FQYW01000011">
    <property type="protein sequence ID" value="SHI73312.1"/>
    <property type="molecule type" value="Genomic_DNA"/>
</dbReference>
<comment type="similarity">
    <text evidence="1">Belongs to the phD/YefM antitoxin family.</text>
</comment>
<dbReference type="SUPFAM" id="SSF143120">
    <property type="entry name" value="YefM-like"/>
    <property type="match status" value="1"/>
</dbReference>
<organism evidence="2 3">
    <name type="scientific">Anaerovibrio lipolyticus DSM 3074</name>
    <dbReference type="NCBI Taxonomy" id="1120997"/>
    <lineage>
        <taxon>Bacteria</taxon>
        <taxon>Bacillati</taxon>
        <taxon>Bacillota</taxon>
        <taxon>Negativicutes</taxon>
        <taxon>Selenomonadales</taxon>
        <taxon>Selenomonadaceae</taxon>
        <taxon>Anaerovibrio</taxon>
    </lineage>
</organism>
<proteinExistence type="inferred from homology"/>
<reference evidence="2 3" key="1">
    <citation type="submission" date="2016-11" db="EMBL/GenBank/DDBJ databases">
        <authorList>
            <person name="Jaros S."/>
            <person name="Januszkiewicz K."/>
            <person name="Wedrychowicz H."/>
        </authorList>
    </citation>
    <scope>NUCLEOTIDE SEQUENCE [LARGE SCALE GENOMIC DNA]</scope>
    <source>
        <strain evidence="2 3">DSM 3074</strain>
    </source>
</reference>
<dbReference type="InterPro" id="IPR036165">
    <property type="entry name" value="YefM-like_sf"/>
</dbReference>
<name>A0A1M6DJF0_9FIRM</name>